<dbReference type="InterPro" id="IPR018193">
    <property type="entry name" value="Glyc_kinase_flavodox-like_fold"/>
</dbReference>
<evidence type="ECO:0000256" key="4">
    <source>
        <dbReference type="PIRNR" id="PIRNR006078"/>
    </source>
</evidence>
<keyword evidence="3 4" id="KW-0418">Kinase</keyword>
<evidence type="ECO:0000256" key="2">
    <source>
        <dbReference type="ARBA" id="ARBA00022679"/>
    </source>
</evidence>
<comment type="caution">
    <text evidence="5">The sequence shown here is derived from an EMBL/GenBank/DDBJ whole genome shotgun (WGS) entry which is preliminary data.</text>
</comment>
<comment type="similarity">
    <text evidence="1 4">Belongs to the glycerate kinase type-1 family.</text>
</comment>
<dbReference type="RefSeq" id="WP_095024688.1">
    <property type="nucleotide sequence ID" value="NZ_JAQJVI010000031.1"/>
</dbReference>
<dbReference type="NCBIfam" id="TIGR00045">
    <property type="entry name" value="glycerate kinase"/>
    <property type="match status" value="1"/>
</dbReference>
<dbReference type="Gene3D" id="3.40.50.10350">
    <property type="entry name" value="Glycerate kinase, domain 1"/>
    <property type="match status" value="1"/>
</dbReference>
<dbReference type="Gene3D" id="3.90.1510.10">
    <property type="entry name" value="Glycerate kinase, domain 2"/>
    <property type="match status" value="1"/>
</dbReference>
<dbReference type="PANTHER" id="PTHR21599:SF0">
    <property type="entry name" value="GLYCERATE KINASE"/>
    <property type="match status" value="1"/>
</dbReference>
<gene>
    <name evidence="5" type="ORF">PI499_18680</name>
</gene>
<protein>
    <submittedName>
        <fullName evidence="5">Glycerate kinase</fullName>
    </submittedName>
</protein>
<name>A0ABT4WWX0_PSEFR</name>
<keyword evidence="6" id="KW-1185">Reference proteome</keyword>
<keyword evidence="2 4" id="KW-0808">Transferase</keyword>
<dbReference type="InterPro" id="IPR018197">
    <property type="entry name" value="Glycerate_kinase_RE-like"/>
</dbReference>
<reference evidence="5 6" key="1">
    <citation type="submission" date="2023-01" db="EMBL/GenBank/DDBJ databases">
        <title>Effects of deletion of Siderophore biosynthase gene in Pseudomonas fragi on quorum sensing and spoliage ability.</title>
        <authorList>
            <person name="Cui F."/>
            <person name="Wang D."/>
            <person name="Liu J."/>
            <person name="Wang Q."/>
            <person name="Li T."/>
            <person name="Li J."/>
        </authorList>
    </citation>
    <scope>NUCLEOTIDE SEQUENCE [LARGE SCALE GENOMIC DNA]</scope>
    <source>
        <strain evidence="5 6">MS-10</strain>
    </source>
</reference>
<evidence type="ECO:0000256" key="1">
    <source>
        <dbReference type="ARBA" id="ARBA00006284"/>
    </source>
</evidence>
<dbReference type="InterPro" id="IPR036129">
    <property type="entry name" value="Glycerate_kinase_sf"/>
</dbReference>
<dbReference type="InterPro" id="IPR004381">
    <property type="entry name" value="Glycerate_kinase"/>
</dbReference>
<evidence type="ECO:0000313" key="5">
    <source>
        <dbReference type="EMBL" id="MDA7023894.1"/>
    </source>
</evidence>
<dbReference type="SUPFAM" id="SSF110738">
    <property type="entry name" value="Glycerate kinase I"/>
    <property type="match status" value="1"/>
</dbReference>
<dbReference type="Proteomes" id="UP001212337">
    <property type="component" value="Unassembled WGS sequence"/>
</dbReference>
<evidence type="ECO:0000256" key="3">
    <source>
        <dbReference type="ARBA" id="ARBA00022777"/>
    </source>
</evidence>
<dbReference type="PIRSF" id="PIRSF006078">
    <property type="entry name" value="GlxK"/>
    <property type="match status" value="1"/>
</dbReference>
<accession>A0ABT4WWX0</accession>
<dbReference type="EMBL" id="JAQJVI010000031">
    <property type="protein sequence ID" value="MDA7023894.1"/>
    <property type="molecule type" value="Genomic_DNA"/>
</dbReference>
<dbReference type="GO" id="GO:0016301">
    <property type="term" value="F:kinase activity"/>
    <property type="evidence" value="ECO:0007669"/>
    <property type="project" value="UniProtKB-KW"/>
</dbReference>
<sequence length="378" mass="38668">MKIVIAPDSFKDSLSAEKVADAIAAGLADVMPHAQLIKCPMADGGEGTVEAIVAAGNGQLRRNHVQGPLGAPIEAHWGWLPDSHTAIIEMAEASGLQLLKPEQRNACITSTFGTGELIKAALDAGARRVILAIGGSATNDAGAGALQALGLGLFDAQGNHLPRGGLALAHVARIELSGLDPRLAEVRFEIAADVNNPLCGEHGASAIFGPQKGASAEQVRLLDQALGHFADHCANVLPKDVRHEPGSGAAGGLGFAAKAFFGAQFRAGVEVVAELVGLAEAVKGADLVITGEGRFDAQTLRGKTPFGVASIARAEGVPVVVLAGTLGEGYQALYEHGINAAFAIASGPMTLQDACARAAPLLTDRARDIARLLILARG</sequence>
<organism evidence="5 6">
    <name type="scientific">Pseudomonas fragi</name>
    <dbReference type="NCBI Taxonomy" id="296"/>
    <lineage>
        <taxon>Bacteria</taxon>
        <taxon>Pseudomonadati</taxon>
        <taxon>Pseudomonadota</taxon>
        <taxon>Gammaproteobacteria</taxon>
        <taxon>Pseudomonadales</taxon>
        <taxon>Pseudomonadaceae</taxon>
        <taxon>Pseudomonas</taxon>
    </lineage>
</organism>
<dbReference type="Pfam" id="PF02595">
    <property type="entry name" value="Gly_kinase"/>
    <property type="match status" value="1"/>
</dbReference>
<proteinExistence type="inferred from homology"/>
<dbReference type="PANTHER" id="PTHR21599">
    <property type="entry name" value="GLYCERATE KINASE"/>
    <property type="match status" value="1"/>
</dbReference>
<evidence type="ECO:0000313" key="6">
    <source>
        <dbReference type="Proteomes" id="UP001212337"/>
    </source>
</evidence>